<dbReference type="SUPFAM" id="SSF55166">
    <property type="entry name" value="Hedgehog/DD-peptidase"/>
    <property type="match status" value="1"/>
</dbReference>
<dbReference type="PANTHER" id="PTHR34385:SF1">
    <property type="entry name" value="PEPTIDOGLYCAN L-ALANYL-D-GLUTAMATE ENDOPEPTIDASE CWLK"/>
    <property type="match status" value="1"/>
</dbReference>
<dbReference type="Pfam" id="PF01471">
    <property type="entry name" value="PG_binding_1"/>
    <property type="match status" value="2"/>
</dbReference>
<dbReference type="Pfam" id="PF02557">
    <property type="entry name" value="VanY"/>
    <property type="match status" value="1"/>
</dbReference>
<feature type="domain" description="Peptidoglycan binding-like" evidence="2">
    <location>
        <begin position="57"/>
        <end position="110"/>
    </location>
</feature>
<organism evidence="4 5">
    <name type="scientific">Naumannella halotolerans</name>
    <dbReference type="NCBI Taxonomy" id="993414"/>
    <lineage>
        <taxon>Bacteria</taxon>
        <taxon>Bacillati</taxon>
        <taxon>Actinomycetota</taxon>
        <taxon>Actinomycetes</taxon>
        <taxon>Propionibacteriales</taxon>
        <taxon>Propionibacteriaceae</taxon>
        <taxon>Naumannella</taxon>
    </lineage>
</organism>
<dbReference type="GO" id="GO:0006508">
    <property type="term" value="P:proteolysis"/>
    <property type="evidence" value="ECO:0007669"/>
    <property type="project" value="InterPro"/>
</dbReference>
<dbReference type="InterPro" id="IPR009045">
    <property type="entry name" value="Zn_M74/Hedgehog-like"/>
</dbReference>
<dbReference type="Gene3D" id="1.10.101.10">
    <property type="entry name" value="PGBD-like superfamily/PGBD"/>
    <property type="match status" value="2"/>
</dbReference>
<proteinExistence type="predicted"/>
<dbReference type="InterPro" id="IPR036365">
    <property type="entry name" value="PGBD-like_sf"/>
</dbReference>
<gene>
    <name evidence="4" type="ORF">CLV29_2473</name>
</gene>
<dbReference type="InterPro" id="IPR036366">
    <property type="entry name" value="PGBDSf"/>
</dbReference>
<feature type="domain" description="D-alanyl-D-alanine carboxypeptidase-like core" evidence="3">
    <location>
        <begin position="218"/>
        <end position="324"/>
    </location>
</feature>
<evidence type="ECO:0000313" key="4">
    <source>
        <dbReference type="EMBL" id="TDT31061.1"/>
    </source>
</evidence>
<dbReference type="Gene3D" id="3.30.1380.10">
    <property type="match status" value="1"/>
</dbReference>
<dbReference type="GO" id="GO:0008233">
    <property type="term" value="F:peptidase activity"/>
    <property type="evidence" value="ECO:0007669"/>
    <property type="project" value="InterPro"/>
</dbReference>
<dbReference type="Proteomes" id="UP000295371">
    <property type="component" value="Unassembled WGS sequence"/>
</dbReference>
<dbReference type="InterPro" id="IPR002477">
    <property type="entry name" value="Peptidoglycan-bd-like"/>
</dbReference>
<feature type="signal peptide" evidence="1">
    <location>
        <begin position="1"/>
        <end position="27"/>
    </location>
</feature>
<feature type="chain" id="PRO_5038764748" evidence="1">
    <location>
        <begin position="28"/>
        <end position="328"/>
    </location>
</feature>
<comment type="caution">
    <text evidence="4">The sequence shown here is derived from an EMBL/GenBank/DDBJ whole genome shotgun (WGS) entry which is preliminary data.</text>
</comment>
<dbReference type="OrthoDB" id="9792074at2"/>
<name>A0A4R7J1N3_9ACTN</name>
<keyword evidence="4" id="KW-0378">Hydrolase</keyword>
<evidence type="ECO:0000259" key="2">
    <source>
        <dbReference type="Pfam" id="PF01471"/>
    </source>
</evidence>
<protein>
    <submittedName>
        <fullName evidence="4">Peptidoglycan hydrolase-like protein with peptidoglycan-binding domain</fullName>
    </submittedName>
</protein>
<accession>A0A4R7J1N3</accession>
<evidence type="ECO:0000256" key="1">
    <source>
        <dbReference type="SAM" id="SignalP"/>
    </source>
</evidence>
<dbReference type="CDD" id="cd14814">
    <property type="entry name" value="Peptidase_M15"/>
    <property type="match status" value="1"/>
</dbReference>
<dbReference type="InterPro" id="IPR052179">
    <property type="entry name" value="DD-CPase-like"/>
</dbReference>
<dbReference type="RefSeq" id="WP_133755377.1">
    <property type="nucleotide sequence ID" value="NZ_CP171129.1"/>
</dbReference>
<keyword evidence="1" id="KW-0732">Signal</keyword>
<reference evidence="4 5" key="1">
    <citation type="submission" date="2019-03" db="EMBL/GenBank/DDBJ databases">
        <title>Genomic Encyclopedia of Archaeal and Bacterial Type Strains, Phase II (KMG-II): from individual species to whole genera.</title>
        <authorList>
            <person name="Goeker M."/>
        </authorList>
    </citation>
    <scope>NUCLEOTIDE SEQUENCE [LARGE SCALE GENOMIC DNA]</scope>
    <source>
        <strain evidence="4 5">DSM 24323</strain>
    </source>
</reference>
<evidence type="ECO:0000259" key="3">
    <source>
        <dbReference type="Pfam" id="PF02557"/>
    </source>
</evidence>
<dbReference type="EMBL" id="SOAW01000002">
    <property type="protein sequence ID" value="TDT31061.1"/>
    <property type="molecule type" value="Genomic_DNA"/>
</dbReference>
<sequence length="328" mass="33645">MTTNRPKQHLRRTALAALPLLTAPAIALSPGLLPAANPIVQEASAAASITVDSSSSADNITALQHLLTANGAATDADGKYGPSTTAAVEKFQQAKGLEVDGKAGPQTMGSLTKTVAKNGADAGAVKAAQTLLGVEVDGKYGDNTTAAAKEFQSANGLASDGVVGPETWAVLFNGGSSGGGGGGTGDWKECSDSIGGGIPKSETAVAKGDFRVAECMVPVVNDMVEAAADDGVTLEANSSWRSRDEQISLRKQNCGSTEYAIYEMPSNQCSPATAKPGTSIHEYGLAIDIAGTNNSWDSEVAKWMVSNGPDYGFEDTVSSEPWHYDTKG</sequence>
<dbReference type="InterPro" id="IPR003709">
    <property type="entry name" value="VanY-like_core_dom"/>
</dbReference>
<dbReference type="AlphaFoldDB" id="A0A4R7J1N3"/>
<evidence type="ECO:0000313" key="5">
    <source>
        <dbReference type="Proteomes" id="UP000295371"/>
    </source>
</evidence>
<keyword evidence="5" id="KW-1185">Reference proteome</keyword>
<feature type="domain" description="Peptidoglycan binding-like" evidence="2">
    <location>
        <begin position="134"/>
        <end position="171"/>
    </location>
</feature>
<dbReference type="PANTHER" id="PTHR34385">
    <property type="entry name" value="D-ALANYL-D-ALANINE CARBOXYPEPTIDASE"/>
    <property type="match status" value="1"/>
</dbReference>
<dbReference type="SUPFAM" id="SSF47090">
    <property type="entry name" value="PGBD-like"/>
    <property type="match status" value="2"/>
</dbReference>